<dbReference type="InterPro" id="IPR027417">
    <property type="entry name" value="P-loop_NTPase"/>
</dbReference>
<dbReference type="RefSeq" id="WP_058310814.1">
    <property type="nucleotide sequence ID" value="NZ_CYTW01000001.1"/>
</dbReference>
<sequence>MTPRPPAMLHILVGKIAAGKSTLSNTLSAEPNTVVIAEDLWLSELFGPEMNTISDYVRFSSRLRNVMSGHTARLLNAGTSVVLDFGANTLESRAWLHDILKDTRCDHILHFLDVPTEVCRERVRARNAAGTHPFSVTDTQFDQIMKHFLAPTEAEGFNIRHYTR</sequence>
<dbReference type="Gene3D" id="3.40.50.300">
    <property type="entry name" value="P-loop containing nucleotide triphosphate hydrolases"/>
    <property type="match status" value="1"/>
</dbReference>
<dbReference type="AlphaFoldDB" id="A0A0P1I706"/>
<dbReference type="STRING" id="1715693.PH7735_01720"/>
<dbReference type="Pfam" id="PF13671">
    <property type="entry name" value="AAA_33"/>
    <property type="match status" value="1"/>
</dbReference>
<organism evidence="1 2">
    <name type="scientific">Shimia thalassica</name>
    <dbReference type="NCBI Taxonomy" id="1715693"/>
    <lineage>
        <taxon>Bacteria</taxon>
        <taxon>Pseudomonadati</taxon>
        <taxon>Pseudomonadota</taxon>
        <taxon>Alphaproteobacteria</taxon>
        <taxon>Rhodobacterales</taxon>
        <taxon>Roseobacteraceae</taxon>
    </lineage>
</organism>
<name>A0A0P1I706_9RHOB</name>
<evidence type="ECO:0000313" key="1">
    <source>
        <dbReference type="EMBL" id="CUJ94211.1"/>
    </source>
</evidence>
<keyword evidence="1" id="KW-0418">Kinase</keyword>
<evidence type="ECO:0000313" key="2">
    <source>
        <dbReference type="Proteomes" id="UP000051870"/>
    </source>
</evidence>
<gene>
    <name evidence="1" type="ORF">PH7735_01720</name>
</gene>
<proteinExistence type="predicted"/>
<dbReference type="Proteomes" id="UP000051870">
    <property type="component" value="Unassembled WGS sequence"/>
</dbReference>
<accession>A0A0P1I706</accession>
<reference evidence="2" key="1">
    <citation type="submission" date="2015-09" db="EMBL/GenBank/DDBJ databases">
        <authorList>
            <person name="Rodrigo-Torres Lidia"/>
            <person name="Arahal R.David."/>
        </authorList>
    </citation>
    <scope>NUCLEOTIDE SEQUENCE [LARGE SCALE GENOMIC DNA]</scope>
    <source>
        <strain evidence="2">CECT 7735</strain>
    </source>
</reference>
<dbReference type="GeneID" id="83880765"/>
<dbReference type="EMBL" id="CYTW01000001">
    <property type="protein sequence ID" value="CUJ94211.1"/>
    <property type="molecule type" value="Genomic_DNA"/>
</dbReference>
<dbReference type="GO" id="GO:0016301">
    <property type="term" value="F:kinase activity"/>
    <property type="evidence" value="ECO:0007669"/>
    <property type="project" value="UniProtKB-KW"/>
</dbReference>
<dbReference type="SUPFAM" id="SSF52540">
    <property type="entry name" value="P-loop containing nucleoside triphosphate hydrolases"/>
    <property type="match status" value="1"/>
</dbReference>
<keyword evidence="1" id="KW-0808">Transferase</keyword>
<keyword evidence="2" id="KW-1185">Reference proteome</keyword>
<protein>
    <submittedName>
        <fullName evidence="1">Putative kinase</fullName>
    </submittedName>
</protein>